<dbReference type="AlphaFoldDB" id="A0A654D567"/>
<sequence length="80" mass="9410">MVSNDITMTKIPSNWLSLKKRRGKDALIMPALRSLPAGMQIKVSNYDTAKQYKSLLKKEFPERTFEYYQIEEDYYLGRIS</sequence>
<dbReference type="Proteomes" id="UP000432350">
    <property type="component" value="Unassembled WGS sequence"/>
</dbReference>
<name>A0A654D567_SPHMU</name>
<evidence type="ECO:0000313" key="2">
    <source>
        <dbReference type="Proteomes" id="UP000432350"/>
    </source>
</evidence>
<organism evidence="1 2">
    <name type="scientific">Sphingobacterium multivorum</name>
    <dbReference type="NCBI Taxonomy" id="28454"/>
    <lineage>
        <taxon>Bacteria</taxon>
        <taxon>Pseudomonadati</taxon>
        <taxon>Bacteroidota</taxon>
        <taxon>Sphingobacteriia</taxon>
        <taxon>Sphingobacteriales</taxon>
        <taxon>Sphingobacteriaceae</taxon>
        <taxon>Sphingobacterium</taxon>
    </lineage>
</organism>
<proteinExistence type="predicted"/>
<protein>
    <submittedName>
        <fullName evidence="1">Uncharacterized protein</fullName>
    </submittedName>
</protein>
<evidence type="ECO:0000313" key="1">
    <source>
        <dbReference type="EMBL" id="VXC99673.1"/>
    </source>
</evidence>
<accession>A0A654D567</accession>
<reference evidence="1 2" key="1">
    <citation type="submission" date="2019-10" db="EMBL/GenBank/DDBJ databases">
        <authorList>
            <person name="Karimi E."/>
        </authorList>
    </citation>
    <scope>NUCLEOTIDE SEQUENCE [LARGE SCALE GENOMIC DNA]</scope>
    <source>
        <strain evidence="1">Sphingobacterium sp. 8BC</strain>
    </source>
</reference>
<gene>
    <name evidence="1" type="ORF">SPHINGO8BC_51487</name>
</gene>
<dbReference type="EMBL" id="CABWMV010000024">
    <property type="protein sequence ID" value="VXC99673.1"/>
    <property type="molecule type" value="Genomic_DNA"/>
</dbReference>